<comment type="subcellular location">
    <subcellularLocation>
        <location evidence="1">Membrane</location>
        <topology evidence="1">Multi-pass membrane protein</topology>
    </subcellularLocation>
</comment>
<evidence type="ECO:0000313" key="10">
    <source>
        <dbReference type="Proteomes" id="UP000237144"/>
    </source>
</evidence>
<feature type="transmembrane region" description="Helical" evidence="6">
    <location>
        <begin position="396"/>
        <end position="417"/>
    </location>
</feature>
<dbReference type="GO" id="GO:0005789">
    <property type="term" value="C:endoplasmic reticulum membrane"/>
    <property type="evidence" value="ECO:0007669"/>
    <property type="project" value="TreeGrafter"/>
</dbReference>
<feature type="domain" description="Endoplasmic reticulum vesicle transporter C-terminal" evidence="7">
    <location>
        <begin position="143"/>
        <end position="418"/>
    </location>
</feature>
<reference evidence="9 10" key="1">
    <citation type="journal article" date="2018" name="Front. Microbiol.">
        <title>Prospects for Fungal Bioremediation of Acidic Radioactive Waste Sites: Characterization and Genome Sequence of Rhodotorula taiwanensis MD1149.</title>
        <authorList>
            <person name="Tkavc R."/>
            <person name="Matrosova V.Y."/>
            <person name="Grichenko O.E."/>
            <person name="Gostincar C."/>
            <person name="Volpe R.P."/>
            <person name="Klimenkova P."/>
            <person name="Gaidamakova E.K."/>
            <person name="Zhou C.E."/>
            <person name="Stewart B.J."/>
            <person name="Lyman M.G."/>
            <person name="Malfatti S.A."/>
            <person name="Rubinfeld B."/>
            <person name="Courtot M."/>
            <person name="Singh J."/>
            <person name="Dalgard C.L."/>
            <person name="Hamilton T."/>
            <person name="Frey K.G."/>
            <person name="Gunde-Cimerman N."/>
            <person name="Dugan L."/>
            <person name="Daly M.J."/>
        </authorList>
    </citation>
    <scope>NUCLEOTIDE SEQUENCE [LARGE SCALE GENOMIC DNA]</scope>
    <source>
        <strain evidence="9 10">MD1149</strain>
    </source>
</reference>
<dbReference type="OrthoDB" id="10266265at2759"/>
<dbReference type="GO" id="GO:0000139">
    <property type="term" value="C:Golgi membrane"/>
    <property type="evidence" value="ECO:0007669"/>
    <property type="project" value="TreeGrafter"/>
</dbReference>
<dbReference type="AlphaFoldDB" id="A0A2S5BDU2"/>
<evidence type="ECO:0000259" key="7">
    <source>
        <dbReference type="Pfam" id="PF07970"/>
    </source>
</evidence>
<accession>A0A2S5BDU2</accession>
<dbReference type="PANTHER" id="PTHR10984:SF25">
    <property type="entry name" value="ENDOPLASMIC RETICULUM-GOLGI INTERMEDIATE COMPARTMENT PROTEIN 3"/>
    <property type="match status" value="1"/>
</dbReference>
<dbReference type="Pfam" id="PF07970">
    <property type="entry name" value="COPIIcoated_ERV"/>
    <property type="match status" value="1"/>
</dbReference>
<comment type="similarity">
    <text evidence="2">Belongs to the ERGIC family.</text>
</comment>
<proteinExistence type="inferred from homology"/>
<dbReference type="EMBL" id="PJQD01000020">
    <property type="protein sequence ID" value="POY74923.1"/>
    <property type="molecule type" value="Genomic_DNA"/>
</dbReference>
<evidence type="ECO:0000256" key="1">
    <source>
        <dbReference type="ARBA" id="ARBA00004141"/>
    </source>
</evidence>
<evidence type="ECO:0000313" key="9">
    <source>
        <dbReference type="EMBL" id="POY74923.1"/>
    </source>
</evidence>
<comment type="caution">
    <text evidence="9">The sequence shown here is derived from an EMBL/GenBank/DDBJ whole genome shotgun (WGS) entry which is preliminary data.</text>
</comment>
<protein>
    <submittedName>
        <fullName evidence="9">Uncharacterized protein</fullName>
    </submittedName>
</protein>
<evidence type="ECO:0000259" key="8">
    <source>
        <dbReference type="Pfam" id="PF13850"/>
    </source>
</evidence>
<keyword evidence="5 6" id="KW-0472">Membrane</keyword>
<evidence type="ECO:0000256" key="2">
    <source>
        <dbReference type="ARBA" id="ARBA00005648"/>
    </source>
</evidence>
<sequence>MGRRFTVRGIDAFGKTMEDVKIKTGFGGALTLVSLSLIVMLTVWEYIDYRRVHMEPSVLVDRTRGEKLVVNLDITFPRVPCYLLSIDIMDISGEHQHDIHHDLFKSRIGANGKVIEEAVKGKELAGDAERIARQKATGYCGSCYGGTPPTEGPNPGCCNTCDDVREAYVRRGWSFVNPDAVEQCVSEGWKDKIKEQATEGCNLAGKVRVNKVIGNFHLSPGRSFVSNNRQAHELVPYLAEGGSHDFGHVVNHFSFASETEDEFVGMGGRRAKEVKKALGIVNPLDGIKAHTEESNYMFQYFLKVVSTKFQFLDGRELNTHQYSVTQYERDCTFSLSRAHSRSRHCAPPGMELSNNKVIEKQGGHQTMHGYAGMPGVFFNYEISPLQVISRETRESFAHFATSLCAIVGGVLTIAGLVDSLVYGHMRRIREGGAKTGLGFGAAQGKML</sequence>
<dbReference type="GO" id="GO:0030134">
    <property type="term" value="C:COPII-coated ER to Golgi transport vesicle"/>
    <property type="evidence" value="ECO:0007669"/>
    <property type="project" value="TreeGrafter"/>
</dbReference>
<dbReference type="PANTHER" id="PTHR10984">
    <property type="entry name" value="ENDOPLASMIC RETICULUM-GOLGI INTERMEDIATE COMPARTMENT PROTEIN"/>
    <property type="match status" value="1"/>
</dbReference>
<organism evidence="9 10">
    <name type="scientific">Rhodotorula taiwanensis</name>
    <dbReference type="NCBI Taxonomy" id="741276"/>
    <lineage>
        <taxon>Eukaryota</taxon>
        <taxon>Fungi</taxon>
        <taxon>Dikarya</taxon>
        <taxon>Basidiomycota</taxon>
        <taxon>Pucciniomycotina</taxon>
        <taxon>Microbotryomycetes</taxon>
        <taxon>Sporidiobolales</taxon>
        <taxon>Sporidiobolaceae</taxon>
        <taxon>Rhodotorula</taxon>
    </lineage>
</organism>
<dbReference type="GO" id="GO:0006888">
    <property type="term" value="P:endoplasmic reticulum to Golgi vesicle-mediated transport"/>
    <property type="evidence" value="ECO:0007669"/>
    <property type="project" value="TreeGrafter"/>
</dbReference>
<keyword evidence="4 6" id="KW-1133">Transmembrane helix</keyword>
<evidence type="ECO:0000256" key="5">
    <source>
        <dbReference type="ARBA" id="ARBA00023136"/>
    </source>
</evidence>
<feature type="domain" description="Endoplasmic reticulum vesicle transporter N-terminal" evidence="8">
    <location>
        <begin position="8"/>
        <end position="96"/>
    </location>
</feature>
<evidence type="ECO:0000256" key="6">
    <source>
        <dbReference type="SAM" id="Phobius"/>
    </source>
</evidence>
<keyword evidence="10" id="KW-1185">Reference proteome</keyword>
<dbReference type="GO" id="GO:0006890">
    <property type="term" value="P:retrograde vesicle-mediated transport, Golgi to endoplasmic reticulum"/>
    <property type="evidence" value="ECO:0007669"/>
    <property type="project" value="TreeGrafter"/>
</dbReference>
<dbReference type="Proteomes" id="UP000237144">
    <property type="component" value="Unassembled WGS sequence"/>
</dbReference>
<dbReference type="Pfam" id="PF13850">
    <property type="entry name" value="ERGIC_N"/>
    <property type="match status" value="1"/>
</dbReference>
<gene>
    <name evidence="9" type="ORF">BMF94_1899</name>
</gene>
<dbReference type="STRING" id="741276.A0A2S5BDU2"/>
<dbReference type="InterPro" id="IPR039542">
    <property type="entry name" value="Erv_N"/>
</dbReference>
<evidence type="ECO:0000256" key="3">
    <source>
        <dbReference type="ARBA" id="ARBA00022692"/>
    </source>
</evidence>
<dbReference type="InterPro" id="IPR012936">
    <property type="entry name" value="Erv_C"/>
</dbReference>
<evidence type="ECO:0000256" key="4">
    <source>
        <dbReference type="ARBA" id="ARBA00022989"/>
    </source>
</evidence>
<dbReference type="InterPro" id="IPR045888">
    <property type="entry name" value="Erv"/>
</dbReference>
<name>A0A2S5BDU2_9BASI</name>
<keyword evidence="3 6" id="KW-0812">Transmembrane</keyword>
<feature type="transmembrane region" description="Helical" evidence="6">
    <location>
        <begin position="25"/>
        <end position="47"/>
    </location>
</feature>